<dbReference type="Pfam" id="PF01244">
    <property type="entry name" value="Peptidase_M19"/>
    <property type="match status" value="1"/>
</dbReference>
<dbReference type="KEGG" id="mmyr:MXMO3_01204"/>
<gene>
    <name evidence="1" type="ORF">MXMO3_01204</name>
</gene>
<dbReference type="GO" id="GO:0006508">
    <property type="term" value="P:proteolysis"/>
    <property type="evidence" value="ECO:0007669"/>
    <property type="project" value="InterPro"/>
</dbReference>
<dbReference type="AlphaFoldDB" id="A0A2R4MCT2"/>
<dbReference type="Proteomes" id="UP000258927">
    <property type="component" value="Chromosome"/>
</dbReference>
<evidence type="ECO:0000313" key="1">
    <source>
        <dbReference type="EMBL" id="AVX03735.1"/>
    </source>
</evidence>
<dbReference type="Gene3D" id="3.20.20.140">
    <property type="entry name" value="Metal-dependent hydrolases"/>
    <property type="match status" value="1"/>
</dbReference>
<dbReference type="InterPro" id="IPR032466">
    <property type="entry name" value="Metal_Hydrolase"/>
</dbReference>
<dbReference type="STRING" id="1122213.GCA_000423365_01592"/>
<dbReference type="GO" id="GO:0070573">
    <property type="term" value="F:metallodipeptidase activity"/>
    <property type="evidence" value="ECO:0007669"/>
    <property type="project" value="InterPro"/>
</dbReference>
<accession>A0A2R4MCT2</accession>
<dbReference type="SUPFAM" id="SSF51556">
    <property type="entry name" value="Metallo-dependent hydrolases"/>
    <property type="match status" value="1"/>
</dbReference>
<keyword evidence="2" id="KW-1185">Reference proteome</keyword>
<dbReference type="PROSITE" id="PS51365">
    <property type="entry name" value="RENAL_DIPEPTIDASE_2"/>
    <property type="match status" value="1"/>
</dbReference>
<dbReference type="InterPro" id="IPR008257">
    <property type="entry name" value="Pept_M19"/>
</dbReference>
<dbReference type="RefSeq" id="WP_027834630.1">
    <property type="nucleotide sequence ID" value="NZ_CP021330.1"/>
</dbReference>
<dbReference type="PANTHER" id="PTHR10443:SF12">
    <property type="entry name" value="DIPEPTIDASE"/>
    <property type="match status" value="1"/>
</dbReference>
<organism evidence="1 2">
    <name type="scientific">Maritalea myrionectae</name>
    <dbReference type="NCBI Taxonomy" id="454601"/>
    <lineage>
        <taxon>Bacteria</taxon>
        <taxon>Pseudomonadati</taxon>
        <taxon>Pseudomonadota</taxon>
        <taxon>Alphaproteobacteria</taxon>
        <taxon>Hyphomicrobiales</taxon>
        <taxon>Devosiaceae</taxon>
        <taxon>Maritalea</taxon>
    </lineage>
</organism>
<dbReference type="EMBL" id="CP021330">
    <property type="protein sequence ID" value="AVX03735.1"/>
    <property type="molecule type" value="Genomic_DNA"/>
</dbReference>
<proteinExistence type="predicted"/>
<dbReference type="CDD" id="cd01301">
    <property type="entry name" value="rDP_like"/>
    <property type="match status" value="1"/>
</dbReference>
<evidence type="ECO:0000313" key="2">
    <source>
        <dbReference type="Proteomes" id="UP000258927"/>
    </source>
</evidence>
<name>A0A2R4MCT2_9HYPH</name>
<dbReference type="PANTHER" id="PTHR10443">
    <property type="entry name" value="MICROSOMAL DIPEPTIDASE"/>
    <property type="match status" value="1"/>
</dbReference>
<protein>
    <submittedName>
        <fullName evidence="1">Membrane dipeptidase</fullName>
    </submittedName>
</protein>
<sequence>MTDAPQKIFDGHNDILLKLLDECKDDPVRGFFTPRDGQHIDLQSAQEGGFAGGLFAMFIPPEDGKSYEKAPSQTYAIGETNKMIKLLRDIQRASDGQVKICKTVKEIEEAFAGNQMAPVLHIEGAEAVMPDMSNLENLYKEGLRSLGPVWSRENDFAYGVPFKFPASPDTGPGLKDAGVELVKACNQLGIALDLSHINEKGFWDVAKHSDMPLIASHSNAHALCQSTRNLLDKQLDAIKDTGGIAGLNFGTIFLNPKGVADSKVPLSVMVDQVRYLVDKMGVDHVGIGSDYDGTGVPNEVNSTAKLPNLVNALKEAGFNQDELDKITHKNWFRVLGDCWAE</sequence>
<reference evidence="1 2" key="1">
    <citation type="submission" date="2017-05" db="EMBL/GenBank/DDBJ databases">
        <title>Genome Analysis of Maritalea myrionectae HL2708#5.</title>
        <authorList>
            <consortium name="Cotde Inc.-PKNU"/>
            <person name="Jang D."/>
            <person name="Oh H.-M."/>
        </authorList>
    </citation>
    <scope>NUCLEOTIDE SEQUENCE [LARGE SCALE GENOMIC DNA]</scope>
    <source>
        <strain evidence="1 2">HL2708#5</strain>
    </source>
</reference>